<dbReference type="Proteomes" id="UP000238523">
    <property type="component" value="Chromosome"/>
</dbReference>
<protein>
    <submittedName>
        <fullName evidence="1">Uncharacterized protein</fullName>
    </submittedName>
</protein>
<gene>
    <name evidence="1" type="ORF">CUJ84_Chr000041</name>
</gene>
<name>A0A2K9YWU9_RHILE</name>
<reference evidence="1 2" key="1">
    <citation type="submission" date="2017-11" db="EMBL/GenBank/DDBJ databases">
        <title>Complete genome of Rhizobium leguminosarum Norway, an ineffective micro-symbiont.</title>
        <authorList>
            <person name="Hoffrichter A."/>
            <person name="Liang J."/>
            <person name="Brachmann A."/>
            <person name="Marin M."/>
        </authorList>
    </citation>
    <scope>NUCLEOTIDE SEQUENCE [LARGE SCALE GENOMIC DNA]</scope>
    <source>
        <strain evidence="1 2">Norway</strain>
    </source>
</reference>
<evidence type="ECO:0000313" key="1">
    <source>
        <dbReference type="EMBL" id="AUW40465.1"/>
    </source>
</evidence>
<dbReference type="AlphaFoldDB" id="A0A2K9YWU9"/>
<dbReference type="EMBL" id="CP025012">
    <property type="protein sequence ID" value="AUW40465.1"/>
    <property type="molecule type" value="Genomic_DNA"/>
</dbReference>
<sequence length="187" mass="20159">MRGRIEQTSAELGEPAAEFGFRAVVQDGLGTPFLKHDIGAASGEAGKTALAFGRQRIALRRVDIGKRQQPVEGGGQQAELDLDRRLEGARRQPLDALTAWNAATHDVGIVECCPDDVPRRGDAFFAGEIHSMAPSSIRSSYPSGKALCQGGAECYLPGSDDTHLTHKGWADDRRTEALERDGKPDHL</sequence>
<organism evidence="1 2">
    <name type="scientific">Rhizobium leguminosarum</name>
    <dbReference type="NCBI Taxonomy" id="384"/>
    <lineage>
        <taxon>Bacteria</taxon>
        <taxon>Pseudomonadati</taxon>
        <taxon>Pseudomonadota</taxon>
        <taxon>Alphaproteobacteria</taxon>
        <taxon>Hyphomicrobiales</taxon>
        <taxon>Rhizobiaceae</taxon>
        <taxon>Rhizobium/Agrobacterium group</taxon>
        <taxon>Rhizobium</taxon>
    </lineage>
</organism>
<proteinExistence type="predicted"/>
<evidence type="ECO:0000313" key="2">
    <source>
        <dbReference type="Proteomes" id="UP000238523"/>
    </source>
</evidence>
<accession>A0A2K9YWU9</accession>